<keyword evidence="5" id="KW-0443">Lipid metabolism</keyword>
<proteinExistence type="inferred from homology"/>
<keyword evidence="2" id="KW-0489">Methyltransferase</keyword>
<evidence type="ECO:0000313" key="7">
    <source>
        <dbReference type="Proteomes" id="UP000789595"/>
    </source>
</evidence>
<evidence type="ECO:0000256" key="3">
    <source>
        <dbReference type="ARBA" id="ARBA00022679"/>
    </source>
</evidence>
<dbReference type="GO" id="GO:0008168">
    <property type="term" value="F:methyltransferase activity"/>
    <property type="evidence" value="ECO:0007669"/>
    <property type="project" value="UniProtKB-KW"/>
</dbReference>
<gene>
    <name evidence="6" type="ORF">PECAL_1P28610</name>
</gene>
<name>A0A8J2SA32_9STRA</name>
<keyword evidence="4" id="KW-0949">S-adenosyl-L-methionine</keyword>
<dbReference type="PANTHER" id="PTHR43667">
    <property type="entry name" value="CYCLOPROPANE-FATTY-ACYL-PHOSPHOLIPID SYNTHASE"/>
    <property type="match status" value="1"/>
</dbReference>
<dbReference type="Gene3D" id="3.40.50.150">
    <property type="entry name" value="Vaccinia Virus protein VP39"/>
    <property type="match status" value="1"/>
</dbReference>
<dbReference type="Proteomes" id="UP000789595">
    <property type="component" value="Unassembled WGS sequence"/>
</dbReference>
<organism evidence="6 7">
    <name type="scientific">Pelagomonas calceolata</name>
    <dbReference type="NCBI Taxonomy" id="35677"/>
    <lineage>
        <taxon>Eukaryota</taxon>
        <taxon>Sar</taxon>
        <taxon>Stramenopiles</taxon>
        <taxon>Ochrophyta</taxon>
        <taxon>Pelagophyceae</taxon>
        <taxon>Pelagomonadales</taxon>
        <taxon>Pelagomonadaceae</taxon>
        <taxon>Pelagomonas</taxon>
    </lineage>
</organism>
<keyword evidence="3" id="KW-0808">Transferase</keyword>
<protein>
    <recommendedName>
        <fullName evidence="8">Cyclopropane-fatty-acyl-phospholipid synthase</fullName>
    </recommendedName>
</protein>
<dbReference type="PANTHER" id="PTHR43667:SF1">
    <property type="entry name" value="CYCLOPROPANE-FATTY-ACYL-PHOSPHOLIPID SYNTHASE"/>
    <property type="match status" value="1"/>
</dbReference>
<dbReference type="OrthoDB" id="412182at2759"/>
<dbReference type="InterPro" id="IPR003333">
    <property type="entry name" value="CMAS"/>
</dbReference>
<accession>A0A8J2SA32</accession>
<dbReference type="SUPFAM" id="SSF53335">
    <property type="entry name" value="S-adenosyl-L-methionine-dependent methyltransferases"/>
    <property type="match status" value="1"/>
</dbReference>
<evidence type="ECO:0008006" key="8">
    <source>
        <dbReference type="Google" id="ProtNLM"/>
    </source>
</evidence>
<dbReference type="Pfam" id="PF02353">
    <property type="entry name" value="CMAS"/>
    <property type="match status" value="1"/>
</dbReference>
<reference evidence="6" key="1">
    <citation type="submission" date="2021-11" db="EMBL/GenBank/DDBJ databases">
        <authorList>
            <consortium name="Genoscope - CEA"/>
            <person name="William W."/>
        </authorList>
    </citation>
    <scope>NUCLEOTIDE SEQUENCE</scope>
</reference>
<dbReference type="CDD" id="cd02440">
    <property type="entry name" value="AdoMet_MTases"/>
    <property type="match status" value="1"/>
</dbReference>
<comment type="caution">
    <text evidence="6">The sequence shown here is derived from an EMBL/GenBank/DDBJ whole genome shotgun (WGS) entry which is preliminary data.</text>
</comment>
<dbReference type="GO" id="GO:0008610">
    <property type="term" value="P:lipid biosynthetic process"/>
    <property type="evidence" value="ECO:0007669"/>
    <property type="project" value="InterPro"/>
</dbReference>
<comment type="similarity">
    <text evidence="1">Belongs to the CFA/CMAS family.</text>
</comment>
<evidence type="ECO:0000313" key="6">
    <source>
        <dbReference type="EMBL" id="CAH0366372.1"/>
    </source>
</evidence>
<dbReference type="InterPro" id="IPR050723">
    <property type="entry name" value="CFA/CMAS"/>
</dbReference>
<evidence type="ECO:0000256" key="1">
    <source>
        <dbReference type="ARBA" id="ARBA00010815"/>
    </source>
</evidence>
<dbReference type="AlphaFoldDB" id="A0A8J2SA32"/>
<evidence type="ECO:0000256" key="5">
    <source>
        <dbReference type="ARBA" id="ARBA00023098"/>
    </source>
</evidence>
<evidence type="ECO:0000256" key="4">
    <source>
        <dbReference type="ARBA" id="ARBA00022691"/>
    </source>
</evidence>
<dbReference type="PIRSF" id="PIRSF003085">
    <property type="entry name" value="CMAS"/>
    <property type="match status" value="1"/>
</dbReference>
<dbReference type="EMBL" id="CAKKNE010000001">
    <property type="protein sequence ID" value="CAH0366372.1"/>
    <property type="molecule type" value="Genomic_DNA"/>
</dbReference>
<sequence>MPGLETFIGSKLKGPVQRLMKWQAGLECVDASEKKEDLESHQIVVHDDRLYFRIIYKGAIAFGEAYMDGDWTPGTKLFDVLKKGIETGSLESRFQAFFKFIQFFAANLGLLNPQSIFRSRKVAKMHYDLGNDLYEKMLCSHMQYTCAYWKGCNDLTWTGNMVGGLEQAQRQKLDLIGRKLKLKPGMRVLELGGGFGGLSYYLCTHFGVSVHACDLSVEHEVYSKEHFNHENKTFEIIDYRDFLKRHIREGTPLFDRVVSVGMMEHVGPRNFPNFFRQIRKVIKPQGLFLLHTIGNSVDDRNQDPWFEKYVFPGACIPGPQTFFQPGCIGDGWKLEDWHNFGVDYKRTCQAWWDNSIAARGELPAEKYDERFWRMWEYYLQGSAAGFAARSIHLWQFVLSPQGLPDDFEGRGGYEREN</sequence>
<dbReference type="InterPro" id="IPR029063">
    <property type="entry name" value="SAM-dependent_MTases_sf"/>
</dbReference>
<dbReference type="GO" id="GO:0032259">
    <property type="term" value="P:methylation"/>
    <property type="evidence" value="ECO:0007669"/>
    <property type="project" value="UniProtKB-KW"/>
</dbReference>
<keyword evidence="7" id="KW-1185">Reference proteome</keyword>
<evidence type="ECO:0000256" key="2">
    <source>
        <dbReference type="ARBA" id="ARBA00022603"/>
    </source>
</evidence>